<reference evidence="13 14" key="1">
    <citation type="journal article" date="2014" name="Genome Announc.">
        <title>Draft Genome Sequence of Fervidicella metallireducens Strain AeBT, an Iron-Reducing Thermoanaerobe from the Great Artesian Basin.</title>
        <authorList>
            <person name="Patel B.K."/>
        </authorList>
    </citation>
    <scope>NUCLEOTIDE SEQUENCE [LARGE SCALE GENOMIC DNA]</scope>
    <source>
        <strain evidence="13 14">AeB</strain>
    </source>
</reference>
<dbReference type="Gene3D" id="3.10.520.10">
    <property type="entry name" value="ApbE-like domains"/>
    <property type="match status" value="1"/>
</dbReference>
<proteinExistence type="inferred from homology"/>
<dbReference type="RefSeq" id="WP_035377911.1">
    <property type="nucleotide sequence ID" value="NZ_AZQP01000005.1"/>
</dbReference>
<dbReference type="PANTHER" id="PTHR30040">
    <property type="entry name" value="THIAMINE BIOSYNTHESIS LIPOPROTEIN APBE"/>
    <property type="match status" value="1"/>
</dbReference>
<protein>
    <recommendedName>
        <fullName evidence="2 10">FAD:protein FMN transferase</fullName>
        <ecNumber evidence="1 10">2.7.1.180</ecNumber>
    </recommendedName>
    <alternativeName>
        <fullName evidence="8 10">Flavin transferase</fullName>
    </alternativeName>
</protein>
<keyword evidence="4 10" id="KW-0808">Transferase</keyword>
<dbReference type="GO" id="GO:0016740">
    <property type="term" value="F:transferase activity"/>
    <property type="evidence" value="ECO:0007669"/>
    <property type="project" value="UniProtKB-UniRule"/>
</dbReference>
<organism evidence="13 14">
    <name type="scientific">Fervidicella metallireducens AeB</name>
    <dbReference type="NCBI Taxonomy" id="1403537"/>
    <lineage>
        <taxon>Bacteria</taxon>
        <taxon>Bacillati</taxon>
        <taxon>Bacillota</taxon>
        <taxon>Clostridia</taxon>
        <taxon>Eubacteriales</taxon>
        <taxon>Clostridiaceae</taxon>
        <taxon>Fervidicella</taxon>
    </lineage>
</organism>
<evidence type="ECO:0000256" key="6">
    <source>
        <dbReference type="ARBA" id="ARBA00022827"/>
    </source>
</evidence>
<name>A0A017RZJ0_9CLOT</name>
<dbReference type="AlphaFoldDB" id="A0A017RZJ0"/>
<keyword evidence="12" id="KW-0472">Membrane</keyword>
<keyword evidence="12" id="KW-1133">Transmembrane helix</keyword>
<dbReference type="EMBL" id="AZQP01000005">
    <property type="protein sequence ID" value="EYE89360.1"/>
    <property type="molecule type" value="Genomic_DNA"/>
</dbReference>
<feature type="binding site" evidence="11">
    <location>
        <position position="295"/>
    </location>
    <ligand>
        <name>Mg(2+)</name>
        <dbReference type="ChEBI" id="CHEBI:18420"/>
    </ligand>
</feature>
<dbReference type="GO" id="GO:0046872">
    <property type="term" value="F:metal ion binding"/>
    <property type="evidence" value="ECO:0007669"/>
    <property type="project" value="UniProtKB-UniRule"/>
</dbReference>
<dbReference type="PANTHER" id="PTHR30040:SF2">
    <property type="entry name" value="FAD:PROTEIN FMN TRANSFERASE"/>
    <property type="match status" value="1"/>
</dbReference>
<evidence type="ECO:0000256" key="9">
    <source>
        <dbReference type="ARBA" id="ARBA00048540"/>
    </source>
</evidence>
<evidence type="ECO:0000313" key="14">
    <source>
        <dbReference type="Proteomes" id="UP000019681"/>
    </source>
</evidence>
<keyword evidence="3 10" id="KW-0285">Flavoprotein</keyword>
<evidence type="ECO:0000313" key="13">
    <source>
        <dbReference type="EMBL" id="EYE89360.1"/>
    </source>
</evidence>
<keyword evidence="13" id="KW-0449">Lipoprotein</keyword>
<evidence type="ECO:0000256" key="2">
    <source>
        <dbReference type="ARBA" id="ARBA00016337"/>
    </source>
</evidence>
<evidence type="ECO:0000256" key="5">
    <source>
        <dbReference type="ARBA" id="ARBA00022723"/>
    </source>
</evidence>
<accession>A0A017RZJ0</accession>
<comment type="cofactor">
    <cofactor evidence="11">
        <name>Mg(2+)</name>
        <dbReference type="ChEBI" id="CHEBI:18420"/>
    </cofactor>
    <cofactor evidence="11">
        <name>Mn(2+)</name>
        <dbReference type="ChEBI" id="CHEBI:29035"/>
    </cofactor>
    <text evidence="11">Magnesium. Can also use manganese.</text>
</comment>
<dbReference type="Pfam" id="PF02424">
    <property type="entry name" value="ApbE"/>
    <property type="match status" value="1"/>
</dbReference>
<dbReference type="Proteomes" id="UP000019681">
    <property type="component" value="Unassembled WGS sequence"/>
</dbReference>
<dbReference type="PIRSF" id="PIRSF006268">
    <property type="entry name" value="ApbE"/>
    <property type="match status" value="1"/>
</dbReference>
<gene>
    <name evidence="13" type="ORF">Q428_02700</name>
</gene>
<sequence>MSNRKKLIFILLVISISAFVFIFSKYNHSVSKKNSEPISKSDFFFGTVVDIKIYDEASEEIFKDVFSILDDIEKKMSINLNNSEISKINNNAGSKEIVVSPETFYVIKKGKYYSSLSKGNFDISIGPLVKLWGIGSENPHLPSSKELKKAIALIDYNNILLDDAKSSVKLLRKGMMLDLGGIAKGYAADEIAKYLNSRGIENAIINLGGNVYAMGQNPALRPWNIGVQNPFDLRGKYIGILHVKNKTVVTSGIYERYFEKNGKRYHHILNPFTGYPVENSLASVSIVADKSIDADALSTTLFSLGIEKGSKLAESLDGVDAIFITKDKKVYITSGLKNIFEISDENFKLISSFR</sequence>
<keyword evidence="14" id="KW-1185">Reference proteome</keyword>
<feature type="binding site" evidence="11">
    <location>
        <position position="299"/>
    </location>
    <ligand>
        <name>Mg(2+)</name>
        <dbReference type="ChEBI" id="CHEBI:18420"/>
    </ligand>
</feature>
<feature type="transmembrane region" description="Helical" evidence="12">
    <location>
        <begin position="7"/>
        <end position="26"/>
    </location>
</feature>
<keyword evidence="6 10" id="KW-0274">FAD</keyword>
<dbReference type="SUPFAM" id="SSF143631">
    <property type="entry name" value="ApbE-like"/>
    <property type="match status" value="1"/>
</dbReference>
<feature type="binding site" evidence="11">
    <location>
        <position position="181"/>
    </location>
    <ligand>
        <name>Mg(2+)</name>
        <dbReference type="ChEBI" id="CHEBI:18420"/>
    </ligand>
</feature>
<comment type="caution">
    <text evidence="13">The sequence shown here is derived from an EMBL/GenBank/DDBJ whole genome shotgun (WGS) entry which is preliminary data.</text>
</comment>
<evidence type="ECO:0000256" key="7">
    <source>
        <dbReference type="ARBA" id="ARBA00022842"/>
    </source>
</evidence>
<dbReference type="STRING" id="1403537.Q428_02700"/>
<dbReference type="OrthoDB" id="9778595at2"/>
<keyword evidence="5 10" id="KW-0479">Metal-binding</keyword>
<evidence type="ECO:0000256" key="8">
    <source>
        <dbReference type="ARBA" id="ARBA00031306"/>
    </source>
</evidence>
<evidence type="ECO:0000256" key="10">
    <source>
        <dbReference type="PIRNR" id="PIRNR006268"/>
    </source>
</evidence>
<evidence type="ECO:0000256" key="11">
    <source>
        <dbReference type="PIRSR" id="PIRSR006268-2"/>
    </source>
</evidence>
<keyword evidence="7 10" id="KW-0460">Magnesium</keyword>
<evidence type="ECO:0000256" key="3">
    <source>
        <dbReference type="ARBA" id="ARBA00022630"/>
    </source>
</evidence>
<dbReference type="InterPro" id="IPR003374">
    <property type="entry name" value="ApbE-like_sf"/>
</dbReference>
<keyword evidence="12" id="KW-0812">Transmembrane</keyword>
<dbReference type="InterPro" id="IPR024932">
    <property type="entry name" value="ApbE"/>
</dbReference>
<evidence type="ECO:0000256" key="12">
    <source>
        <dbReference type="SAM" id="Phobius"/>
    </source>
</evidence>
<evidence type="ECO:0000256" key="1">
    <source>
        <dbReference type="ARBA" id="ARBA00011955"/>
    </source>
</evidence>
<dbReference type="EC" id="2.7.1.180" evidence="1 10"/>
<evidence type="ECO:0000256" key="4">
    <source>
        <dbReference type="ARBA" id="ARBA00022679"/>
    </source>
</evidence>
<comment type="similarity">
    <text evidence="10">Belongs to the ApbE family.</text>
</comment>
<comment type="catalytic activity">
    <reaction evidence="9 10">
        <text>L-threonyl-[protein] + FAD = FMN-L-threonyl-[protein] + AMP + H(+)</text>
        <dbReference type="Rhea" id="RHEA:36847"/>
        <dbReference type="Rhea" id="RHEA-COMP:11060"/>
        <dbReference type="Rhea" id="RHEA-COMP:11061"/>
        <dbReference type="ChEBI" id="CHEBI:15378"/>
        <dbReference type="ChEBI" id="CHEBI:30013"/>
        <dbReference type="ChEBI" id="CHEBI:57692"/>
        <dbReference type="ChEBI" id="CHEBI:74257"/>
        <dbReference type="ChEBI" id="CHEBI:456215"/>
        <dbReference type="EC" id="2.7.1.180"/>
    </reaction>
</comment>